<dbReference type="AlphaFoldDB" id="A0A9P6LB27"/>
<feature type="transmembrane region" description="Helical" evidence="2">
    <location>
        <begin position="104"/>
        <end position="128"/>
    </location>
</feature>
<keyword evidence="2" id="KW-0812">Transmembrane</keyword>
<sequence>MACTGCQNASIQTWQFWRFYCDAVYITQYPNIIPYTTAVPHWAYLNYTVGGTFDPVLAKAAGGPESLSPVPPTLSTSVSPAHTDPPATTQGNDNGNGGKKSSHVGAIVGGVIGGLAALAVIGATWMFLRKRAAAHGDGDYPDYTKVYPGGVSSSEHAHEIPPSQPRLYDPSDPSTYPSHIDHVSSVPYTTVPQSGRYSGVPEL</sequence>
<feature type="region of interest" description="Disordered" evidence="1">
    <location>
        <begin position="151"/>
        <end position="203"/>
    </location>
</feature>
<keyword evidence="2" id="KW-1133">Transmembrane helix</keyword>
<dbReference type="OrthoDB" id="3362711at2759"/>
<evidence type="ECO:0000313" key="3">
    <source>
        <dbReference type="EMBL" id="KAF9791940.1"/>
    </source>
</evidence>
<feature type="region of interest" description="Disordered" evidence="1">
    <location>
        <begin position="64"/>
        <end position="100"/>
    </location>
</feature>
<proteinExistence type="predicted"/>
<name>A0A9P6LB27_9AGAM</name>
<evidence type="ECO:0008006" key="5">
    <source>
        <dbReference type="Google" id="ProtNLM"/>
    </source>
</evidence>
<keyword evidence="2" id="KW-0472">Membrane</keyword>
<comment type="caution">
    <text evidence="3">The sequence shown here is derived from an EMBL/GenBank/DDBJ whole genome shotgun (WGS) entry which is preliminary data.</text>
</comment>
<evidence type="ECO:0000256" key="2">
    <source>
        <dbReference type="SAM" id="Phobius"/>
    </source>
</evidence>
<evidence type="ECO:0000313" key="4">
    <source>
        <dbReference type="Proteomes" id="UP000736335"/>
    </source>
</evidence>
<organism evidence="3 4">
    <name type="scientific">Thelephora terrestris</name>
    <dbReference type="NCBI Taxonomy" id="56493"/>
    <lineage>
        <taxon>Eukaryota</taxon>
        <taxon>Fungi</taxon>
        <taxon>Dikarya</taxon>
        <taxon>Basidiomycota</taxon>
        <taxon>Agaricomycotina</taxon>
        <taxon>Agaricomycetes</taxon>
        <taxon>Thelephorales</taxon>
        <taxon>Thelephoraceae</taxon>
        <taxon>Thelephora</taxon>
    </lineage>
</organism>
<gene>
    <name evidence="3" type="ORF">BJ322DRAFT_1026298</name>
</gene>
<keyword evidence="4" id="KW-1185">Reference proteome</keyword>
<reference evidence="3" key="1">
    <citation type="journal article" date="2020" name="Nat. Commun.">
        <title>Large-scale genome sequencing of mycorrhizal fungi provides insights into the early evolution of symbiotic traits.</title>
        <authorList>
            <person name="Miyauchi S."/>
            <person name="Kiss E."/>
            <person name="Kuo A."/>
            <person name="Drula E."/>
            <person name="Kohler A."/>
            <person name="Sanchez-Garcia M."/>
            <person name="Morin E."/>
            <person name="Andreopoulos B."/>
            <person name="Barry K.W."/>
            <person name="Bonito G."/>
            <person name="Buee M."/>
            <person name="Carver A."/>
            <person name="Chen C."/>
            <person name="Cichocki N."/>
            <person name="Clum A."/>
            <person name="Culley D."/>
            <person name="Crous P.W."/>
            <person name="Fauchery L."/>
            <person name="Girlanda M."/>
            <person name="Hayes R.D."/>
            <person name="Keri Z."/>
            <person name="LaButti K."/>
            <person name="Lipzen A."/>
            <person name="Lombard V."/>
            <person name="Magnuson J."/>
            <person name="Maillard F."/>
            <person name="Murat C."/>
            <person name="Nolan M."/>
            <person name="Ohm R.A."/>
            <person name="Pangilinan J."/>
            <person name="Pereira M.F."/>
            <person name="Perotto S."/>
            <person name="Peter M."/>
            <person name="Pfister S."/>
            <person name="Riley R."/>
            <person name="Sitrit Y."/>
            <person name="Stielow J.B."/>
            <person name="Szollosi G."/>
            <person name="Zifcakova L."/>
            <person name="Stursova M."/>
            <person name="Spatafora J.W."/>
            <person name="Tedersoo L."/>
            <person name="Vaario L.M."/>
            <person name="Yamada A."/>
            <person name="Yan M."/>
            <person name="Wang P."/>
            <person name="Xu J."/>
            <person name="Bruns T."/>
            <person name="Baldrian P."/>
            <person name="Vilgalys R."/>
            <person name="Dunand C."/>
            <person name="Henrissat B."/>
            <person name="Grigoriev I.V."/>
            <person name="Hibbett D."/>
            <person name="Nagy L.G."/>
            <person name="Martin F.M."/>
        </authorList>
    </citation>
    <scope>NUCLEOTIDE SEQUENCE</scope>
    <source>
        <strain evidence="3">UH-Tt-Lm1</strain>
    </source>
</reference>
<dbReference type="EMBL" id="WIUZ02000001">
    <property type="protein sequence ID" value="KAF9791940.1"/>
    <property type="molecule type" value="Genomic_DNA"/>
</dbReference>
<accession>A0A9P6LB27</accession>
<evidence type="ECO:0000256" key="1">
    <source>
        <dbReference type="SAM" id="MobiDB-lite"/>
    </source>
</evidence>
<dbReference type="Proteomes" id="UP000736335">
    <property type="component" value="Unassembled WGS sequence"/>
</dbReference>
<feature type="compositionally biased region" description="Polar residues" evidence="1">
    <location>
        <begin position="186"/>
        <end position="196"/>
    </location>
</feature>
<reference evidence="3" key="2">
    <citation type="submission" date="2020-11" db="EMBL/GenBank/DDBJ databases">
        <authorList>
            <consortium name="DOE Joint Genome Institute"/>
            <person name="Kuo A."/>
            <person name="Miyauchi S."/>
            <person name="Kiss E."/>
            <person name="Drula E."/>
            <person name="Kohler A."/>
            <person name="Sanchez-Garcia M."/>
            <person name="Andreopoulos B."/>
            <person name="Barry K.W."/>
            <person name="Bonito G."/>
            <person name="Buee M."/>
            <person name="Carver A."/>
            <person name="Chen C."/>
            <person name="Cichocki N."/>
            <person name="Clum A."/>
            <person name="Culley D."/>
            <person name="Crous P.W."/>
            <person name="Fauchery L."/>
            <person name="Girlanda M."/>
            <person name="Hayes R."/>
            <person name="Keri Z."/>
            <person name="Labutti K."/>
            <person name="Lipzen A."/>
            <person name="Lombard V."/>
            <person name="Magnuson J."/>
            <person name="Maillard F."/>
            <person name="Morin E."/>
            <person name="Murat C."/>
            <person name="Nolan M."/>
            <person name="Ohm R."/>
            <person name="Pangilinan J."/>
            <person name="Pereira M."/>
            <person name="Perotto S."/>
            <person name="Peter M."/>
            <person name="Riley R."/>
            <person name="Sitrit Y."/>
            <person name="Stielow B."/>
            <person name="Szollosi G."/>
            <person name="Zifcakova L."/>
            <person name="Stursova M."/>
            <person name="Spatafora J.W."/>
            <person name="Tedersoo L."/>
            <person name="Vaario L.-M."/>
            <person name="Yamada A."/>
            <person name="Yan M."/>
            <person name="Wang P."/>
            <person name="Xu J."/>
            <person name="Bruns T."/>
            <person name="Baldrian P."/>
            <person name="Vilgalys R."/>
            <person name="Henrissat B."/>
            <person name="Grigoriev I.V."/>
            <person name="Hibbett D."/>
            <person name="Nagy L.G."/>
            <person name="Martin F.M."/>
        </authorList>
    </citation>
    <scope>NUCLEOTIDE SEQUENCE</scope>
    <source>
        <strain evidence="3">UH-Tt-Lm1</strain>
    </source>
</reference>
<protein>
    <recommendedName>
        <fullName evidence="5">Transmembrane protein</fullName>
    </recommendedName>
</protein>